<gene>
    <name evidence="1" type="ORF">HH212_11370</name>
</gene>
<evidence type="ECO:0000313" key="2">
    <source>
        <dbReference type="Proteomes" id="UP000502415"/>
    </source>
</evidence>
<dbReference type="AlphaFoldDB" id="A0A7Z2VX92"/>
<protein>
    <submittedName>
        <fullName evidence="1">Uncharacterized protein</fullName>
    </submittedName>
</protein>
<sequence length="127" mass="14442">MDAIVSAGDYRLADRIRPQPETQIREEAAFLASQVLRIKRKPFTRAPVRWASVRGYADVVRRHLAIASGIGDPAQAARLQALAVRLIDNPSLRAAVRADIARRADSPRLDLYRRGWNKHGRRRRNPR</sequence>
<reference evidence="1 2" key="1">
    <citation type="submission" date="2020-04" db="EMBL/GenBank/DDBJ databases">
        <title>Genome sequencing of novel species.</title>
        <authorList>
            <person name="Heo J."/>
            <person name="Kim S.-J."/>
            <person name="Kim J.-S."/>
            <person name="Hong S.-B."/>
            <person name="Kwon S.-W."/>
        </authorList>
    </citation>
    <scope>NUCLEOTIDE SEQUENCE [LARGE SCALE GENOMIC DNA]</scope>
    <source>
        <strain evidence="1 2">GN2-R2</strain>
    </source>
</reference>
<dbReference type="RefSeq" id="WP_170202579.1">
    <property type="nucleotide sequence ID" value="NZ_CP051685.1"/>
</dbReference>
<keyword evidence="2" id="KW-1185">Reference proteome</keyword>
<proteinExistence type="predicted"/>
<dbReference type="Proteomes" id="UP000502415">
    <property type="component" value="Chromosome"/>
</dbReference>
<name>A0A7Z2VX92_9BURK</name>
<accession>A0A7Z2VX92</accession>
<evidence type="ECO:0000313" key="1">
    <source>
        <dbReference type="EMBL" id="QJE00547.1"/>
    </source>
</evidence>
<dbReference type="EMBL" id="CP051685">
    <property type="protein sequence ID" value="QJE00547.1"/>
    <property type="molecule type" value="Genomic_DNA"/>
</dbReference>
<organism evidence="1 2">
    <name type="scientific">Massilia forsythiae</name>
    <dbReference type="NCBI Taxonomy" id="2728020"/>
    <lineage>
        <taxon>Bacteria</taxon>
        <taxon>Pseudomonadati</taxon>
        <taxon>Pseudomonadota</taxon>
        <taxon>Betaproteobacteria</taxon>
        <taxon>Burkholderiales</taxon>
        <taxon>Oxalobacteraceae</taxon>
        <taxon>Telluria group</taxon>
        <taxon>Massilia</taxon>
    </lineage>
</organism>
<dbReference type="KEGG" id="mfy:HH212_11370"/>